<keyword evidence="2" id="KW-1185">Reference proteome</keyword>
<proteinExistence type="predicted"/>
<dbReference type="RefSeq" id="WP_041273477.1">
    <property type="nucleotide sequence ID" value="NC_012108.1"/>
</dbReference>
<dbReference type="OrthoDB" id="5382686at2"/>
<dbReference type="AlphaFoldDB" id="C0QHJ4"/>
<accession>C0QHJ4</accession>
<evidence type="ECO:0000313" key="2">
    <source>
        <dbReference type="Proteomes" id="UP000000442"/>
    </source>
</evidence>
<sequence length="89" mass="10203">MRQIWCKKYSECLDKATVDNKPFTCQGCPYVNDETLKPQGPDLNSDLDMCIALLTAIFQPKLRHTKALDAKEMIRRKKKFTGYGMMNGV</sequence>
<organism evidence="1 2">
    <name type="scientific">Desulforapulum autotrophicum (strain ATCC 43914 / DSM 3382 / VKM B-1955 / HRM2)</name>
    <name type="common">Desulfobacterium autotrophicum</name>
    <dbReference type="NCBI Taxonomy" id="177437"/>
    <lineage>
        <taxon>Bacteria</taxon>
        <taxon>Pseudomonadati</taxon>
        <taxon>Thermodesulfobacteriota</taxon>
        <taxon>Desulfobacteria</taxon>
        <taxon>Desulfobacterales</taxon>
        <taxon>Desulfobacteraceae</taxon>
        <taxon>Desulforapulum</taxon>
    </lineage>
</organism>
<name>C0QHJ4_DESAH</name>
<dbReference type="EMBL" id="CP001087">
    <property type="protein sequence ID" value="ACN17853.1"/>
    <property type="molecule type" value="Genomic_DNA"/>
</dbReference>
<dbReference type="Proteomes" id="UP000000442">
    <property type="component" value="Chromosome"/>
</dbReference>
<reference evidence="1 2" key="1">
    <citation type="journal article" date="2009" name="Environ. Microbiol.">
        <title>Genome sequence of Desulfobacterium autotrophicum HRM2, a marine sulfate reducer oxidizing organic carbon completely to carbon dioxide.</title>
        <authorList>
            <person name="Strittmatter A.W."/>
            <person name="Liesegang H."/>
            <person name="Rabus R."/>
            <person name="Decker I."/>
            <person name="Amann J."/>
            <person name="Andres S."/>
            <person name="Henne A."/>
            <person name="Fricke W.F."/>
            <person name="Martinez-Arias R."/>
            <person name="Bartels D."/>
            <person name="Goesmann A."/>
            <person name="Krause L."/>
            <person name="Puehler A."/>
            <person name="Klenk H.P."/>
            <person name="Richter M."/>
            <person name="Schuler M."/>
            <person name="Gloeckner F.O."/>
            <person name="Meyerdierks A."/>
            <person name="Gottschalk G."/>
            <person name="Amann R."/>
        </authorList>
    </citation>
    <scope>NUCLEOTIDE SEQUENCE [LARGE SCALE GENOMIC DNA]</scope>
    <source>
        <strain evidence="2">ATCC 43914 / DSM 3382 / HRM2</strain>
    </source>
</reference>
<gene>
    <name evidence="1" type="ordered locus">HRM2_48040</name>
</gene>
<dbReference type="HOGENOM" id="CLU_2449751_0_0_7"/>
<dbReference type="KEGG" id="dat:HRM2_48040"/>
<evidence type="ECO:0000313" key="1">
    <source>
        <dbReference type="EMBL" id="ACN17853.1"/>
    </source>
</evidence>
<protein>
    <submittedName>
        <fullName evidence="1">Uncharacterized protein</fullName>
    </submittedName>
</protein>
<dbReference type="STRING" id="177437.HRM2_48040"/>